<feature type="chain" id="PRO_5034197291" description="Mannan endo-1,6-alpha-mannosidase" evidence="12">
    <location>
        <begin position="20"/>
        <end position="488"/>
    </location>
</feature>
<name>A0A8H3IKR0_9LECA</name>
<evidence type="ECO:0000256" key="2">
    <source>
        <dbReference type="ARBA" id="ARBA00004308"/>
    </source>
</evidence>
<keyword evidence="9 10" id="KW-0326">Glycosidase</keyword>
<dbReference type="GO" id="GO:0016052">
    <property type="term" value="P:carbohydrate catabolic process"/>
    <property type="evidence" value="ECO:0007669"/>
    <property type="project" value="InterPro"/>
</dbReference>
<dbReference type="AlphaFoldDB" id="A0A8H3IKR0"/>
<comment type="subcellular location">
    <subcellularLocation>
        <location evidence="2">Endomembrane system</location>
    </subcellularLocation>
</comment>
<proteinExistence type="inferred from homology"/>
<dbReference type="EMBL" id="CAJPDQ010000012">
    <property type="protein sequence ID" value="CAF9917244.1"/>
    <property type="molecule type" value="Genomic_DNA"/>
</dbReference>
<evidence type="ECO:0000256" key="8">
    <source>
        <dbReference type="ARBA" id="ARBA00023180"/>
    </source>
</evidence>
<sequence length="488" mass="52694">MHFINSLLAVVGGLNLVLGLNLDVNDQASIISVSKTIVNDMLKTFYTGNTSANPADYGILPQPYFWWEAGAMFGGLVNYGHYTGDKSYDETVSRAILSQASPTLDFMMLATQSFDLGNDDMLFWTLTALNAAEYNYHVPAGQPSDIYFQLSKNVFNLMVSRWNTTTCNGGLKWQFIPANKGFFYKSTITNSAFFQVAARLGRMTGNQTYLDWASKAYDWMNSVNYIDSNYFVYDGAGDAGTQNCAEVNKVEWSYNVGSTLAGAAYMWNATNDPIWKTRTHGFLNAVKIHFVQPFPNSTNILYERSCEAGLCGNDQISFKAYLAQSLGKAAVVLPEIMPDVSTILKTSATAAAKTCTGGANGRFCGVRWWTGGWDGTEGVGQQMTAFQTISSLLAWTVGAPIKRADSNSPAPVSTSTTTTPKPTPVSTSATSSKPTSSTASSKSIVSSSSSSSLSPSATHNSQKQGNGEEGFLAHPGMPLKDCLCMPAK</sequence>
<dbReference type="Gene3D" id="1.50.10.20">
    <property type="match status" value="1"/>
</dbReference>
<comment type="similarity">
    <text evidence="3 10">Belongs to the glycosyl hydrolase 76 family.</text>
</comment>
<evidence type="ECO:0000256" key="10">
    <source>
        <dbReference type="PIRNR" id="PIRNR016302"/>
    </source>
</evidence>
<evidence type="ECO:0000313" key="13">
    <source>
        <dbReference type="EMBL" id="CAF9917244.1"/>
    </source>
</evidence>
<dbReference type="OrthoDB" id="4187847at2759"/>
<dbReference type="PANTHER" id="PTHR12145">
    <property type="entry name" value="MANNAN ENDO-1,6-ALPHA-MANNOSIDASE DCW1"/>
    <property type="match status" value="1"/>
</dbReference>
<dbReference type="Pfam" id="PF03663">
    <property type="entry name" value="Glyco_hydro_76"/>
    <property type="match status" value="1"/>
</dbReference>
<dbReference type="PANTHER" id="PTHR12145:SF38">
    <property type="entry name" value="MANNAN ENDO-1,6-ALPHA-MANNOSIDASE"/>
    <property type="match status" value="1"/>
</dbReference>
<dbReference type="GO" id="GO:0008496">
    <property type="term" value="F:mannan endo-1,6-alpha-mannosidase activity"/>
    <property type="evidence" value="ECO:0007669"/>
    <property type="project" value="UniProtKB-UniRule"/>
</dbReference>
<evidence type="ECO:0000256" key="3">
    <source>
        <dbReference type="ARBA" id="ARBA00009699"/>
    </source>
</evidence>
<keyword evidence="5 12" id="KW-0732">Signal</keyword>
<dbReference type="GO" id="GO:0009272">
    <property type="term" value="P:fungal-type cell wall biogenesis"/>
    <property type="evidence" value="ECO:0007669"/>
    <property type="project" value="TreeGrafter"/>
</dbReference>
<evidence type="ECO:0000256" key="1">
    <source>
        <dbReference type="ARBA" id="ARBA00001452"/>
    </source>
</evidence>
<evidence type="ECO:0000256" key="9">
    <source>
        <dbReference type="ARBA" id="ARBA00023295"/>
    </source>
</evidence>
<protein>
    <recommendedName>
        <fullName evidence="4 10">Mannan endo-1,6-alpha-mannosidase</fullName>
        <ecNumber evidence="4 10">3.2.1.101</ecNumber>
    </recommendedName>
</protein>
<feature type="signal peptide" evidence="12">
    <location>
        <begin position="1"/>
        <end position="19"/>
    </location>
</feature>
<evidence type="ECO:0000256" key="4">
    <source>
        <dbReference type="ARBA" id="ARBA00012350"/>
    </source>
</evidence>
<dbReference type="GO" id="GO:0012505">
    <property type="term" value="C:endomembrane system"/>
    <property type="evidence" value="ECO:0007669"/>
    <property type="project" value="UniProtKB-SubCell"/>
</dbReference>
<dbReference type="PIRSF" id="PIRSF016302">
    <property type="entry name" value="Man_a_manosd"/>
    <property type="match status" value="1"/>
</dbReference>
<dbReference type="InterPro" id="IPR005198">
    <property type="entry name" value="Glyco_hydro_76"/>
</dbReference>
<evidence type="ECO:0000256" key="6">
    <source>
        <dbReference type="ARBA" id="ARBA00022801"/>
    </source>
</evidence>
<evidence type="ECO:0000256" key="11">
    <source>
        <dbReference type="SAM" id="MobiDB-lite"/>
    </source>
</evidence>
<evidence type="ECO:0000313" key="14">
    <source>
        <dbReference type="Proteomes" id="UP000664169"/>
    </source>
</evidence>
<organism evidence="13 14">
    <name type="scientific">Gomphillus americanus</name>
    <dbReference type="NCBI Taxonomy" id="1940652"/>
    <lineage>
        <taxon>Eukaryota</taxon>
        <taxon>Fungi</taxon>
        <taxon>Dikarya</taxon>
        <taxon>Ascomycota</taxon>
        <taxon>Pezizomycotina</taxon>
        <taxon>Lecanoromycetes</taxon>
        <taxon>OSLEUM clade</taxon>
        <taxon>Ostropomycetidae</taxon>
        <taxon>Ostropales</taxon>
        <taxon>Graphidaceae</taxon>
        <taxon>Gomphilloideae</taxon>
        <taxon>Gomphillus</taxon>
    </lineage>
</organism>
<dbReference type="InterPro" id="IPR008928">
    <property type="entry name" value="6-hairpin_glycosidase_sf"/>
</dbReference>
<evidence type="ECO:0000256" key="7">
    <source>
        <dbReference type="ARBA" id="ARBA00023136"/>
    </source>
</evidence>
<feature type="compositionally biased region" description="Low complexity" evidence="11">
    <location>
        <begin position="408"/>
        <end position="458"/>
    </location>
</feature>
<dbReference type="Proteomes" id="UP000664169">
    <property type="component" value="Unassembled WGS sequence"/>
</dbReference>
<keyword evidence="6 10" id="KW-0378">Hydrolase</keyword>
<dbReference type="InterPro" id="IPR014480">
    <property type="entry name" value="Mannan-1_6-alpha_mannosidase"/>
</dbReference>
<accession>A0A8H3IKR0</accession>
<dbReference type="EC" id="3.2.1.101" evidence="4 10"/>
<keyword evidence="8" id="KW-0325">Glycoprotein</keyword>
<keyword evidence="7" id="KW-0472">Membrane</keyword>
<comment type="catalytic activity">
    <reaction evidence="1 10">
        <text>Random hydrolysis of (1-&gt;6)-alpha-D-mannosidic linkages in unbranched (1-&gt;6)-mannans.</text>
        <dbReference type="EC" id="3.2.1.101"/>
    </reaction>
</comment>
<feature type="region of interest" description="Disordered" evidence="11">
    <location>
        <begin position="403"/>
        <end position="478"/>
    </location>
</feature>
<evidence type="ECO:0000256" key="5">
    <source>
        <dbReference type="ARBA" id="ARBA00022729"/>
    </source>
</evidence>
<evidence type="ECO:0000256" key="12">
    <source>
        <dbReference type="SAM" id="SignalP"/>
    </source>
</evidence>
<comment type="caution">
    <text evidence="13">The sequence shown here is derived from an EMBL/GenBank/DDBJ whole genome shotgun (WGS) entry which is preliminary data.</text>
</comment>
<keyword evidence="14" id="KW-1185">Reference proteome</keyword>
<reference evidence="13" key="1">
    <citation type="submission" date="2021-03" db="EMBL/GenBank/DDBJ databases">
        <authorList>
            <person name="Tagirdzhanova G."/>
        </authorList>
    </citation>
    <scope>NUCLEOTIDE SEQUENCE</scope>
</reference>
<gene>
    <name evidence="13" type="ORF">GOMPHAMPRED_001193</name>
</gene>
<dbReference type="FunFam" id="1.50.10.20:FF:000006">
    <property type="entry name" value="Mannan endo-1,6-alpha-mannosidase"/>
    <property type="match status" value="1"/>
</dbReference>
<dbReference type="SUPFAM" id="SSF48208">
    <property type="entry name" value="Six-hairpin glycosidases"/>
    <property type="match status" value="1"/>
</dbReference>